<evidence type="ECO:0000313" key="2">
    <source>
        <dbReference type="Proteomes" id="UP001430953"/>
    </source>
</evidence>
<dbReference type="EMBL" id="JADYXP020000010">
    <property type="protein sequence ID" value="KAL0115723.1"/>
    <property type="molecule type" value="Genomic_DNA"/>
</dbReference>
<protein>
    <submittedName>
        <fullName evidence="1">Uncharacterized protein</fullName>
    </submittedName>
</protein>
<accession>A0AAW2FIR6</accession>
<dbReference type="Proteomes" id="UP001430953">
    <property type="component" value="Unassembled WGS sequence"/>
</dbReference>
<comment type="caution">
    <text evidence="1">The sequence shown here is derived from an EMBL/GenBank/DDBJ whole genome shotgun (WGS) entry which is preliminary data.</text>
</comment>
<gene>
    <name evidence="1" type="ORF">PUN28_010923</name>
</gene>
<organism evidence="1 2">
    <name type="scientific">Cardiocondyla obscurior</name>
    <dbReference type="NCBI Taxonomy" id="286306"/>
    <lineage>
        <taxon>Eukaryota</taxon>
        <taxon>Metazoa</taxon>
        <taxon>Ecdysozoa</taxon>
        <taxon>Arthropoda</taxon>
        <taxon>Hexapoda</taxon>
        <taxon>Insecta</taxon>
        <taxon>Pterygota</taxon>
        <taxon>Neoptera</taxon>
        <taxon>Endopterygota</taxon>
        <taxon>Hymenoptera</taxon>
        <taxon>Apocrita</taxon>
        <taxon>Aculeata</taxon>
        <taxon>Formicoidea</taxon>
        <taxon>Formicidae</taxon>
        <taxon>Myrmicinae</taxon>
        <taxon>Cardiocondyla</taxon>
    </lineage>
</organism>
<reference evidence="1 2" key="1">
    <citation type="submission" date="2023-03" db="EMBL/GenBank/DDBJ databases">
        <title>High recombination rates correlate with genetic variation in Cardiocondyla obscurior ants.</title>
        <authorList>
            <person name="Errbii M."/>
        </authorList>
    </citation>
    <scope>NUCLEOTIDE SEQUENCE [LARGE SCALE GENOMIC DNA]</scope>
    <source>
        <strain evidence="1">Alpha-2009</strain>
        <tissue evidence="1">Whole body</tissue>
    </source>
</reference>
<evidence type="ECO:0000313" key="1">
    <source>
        <dbReference type="EMBL" id="KAL0115723.1"/>
    </source>
</evidence>
<name>A0AAW2FIR6_9HYME</name>
<proteinExistence type="predicted"/>
<keyword evidence="2" id="KW-1185">Reference proteome</keyword>
<sequence length="89" mass="10267">MFSSTVYHVTCKNRAIFEIRPARGNERELCSTRSAMRCNIHKCSLFFGSLRRTAASNSIKNFDIKVAVKYYAFHSSENLLTRRETALKD</sequence>
<dbReference type="AlphaFoldDB" id="A0AAW2FIR6"/>